<sequence>MINSRCFNIGLAGNNFAFIALSQIKTTKTFHDSARCSVVWCCTWSKPLGILKAVNFSSLINVYISFVNQQKLS</sequence>
<reference evidence="1 2" key="1">
    <citation type="journal article" date="2003" name="Nature">
        <title>Genome divergence in two Prochlorococcus ecotypes reflects oceanic niche differentiation.</title>
        <authorList>
            <person name="Rocap G."/>
            <person name="Larimer F.W."/>
            <person name="Lamerdin J.E."/>
            <person name="Malfatti S."/>
            <person name="Chain P."/>
            <person name="Ahlgren N.A."/>
            <person name="Arellano A."/>
            <person name="Coleman M."/>
            <person name="Hauser L."/>
            <person name="Hess W.R."/>
            <person name="Johnson Z.I."/>
            <person name="Land M.L."/>
            <person name="Lindell D."/>
            <person name="Post A.F."/>
            <person name="Regala W."/>
            <person name="Shah M."/>
            <person name="Shaw S.L."/>
            <person name="Steglich C."/>
            <person name="Sullivan M.B."/>
            <person name="Ting C.S."/>
            <person name="Tolonen A."/>
            <person name="Webb E.A."/>
            <person name="Zinser E.R."/>
            <person name="Chisholm S.W."/>
        </authorList>
    </citation>
    <scope>NUCLEOTIDE SEQUENCE [LARGE SCALE GENOMIC DNA]</scope>
    <source>
        <strain evidence="2">MIT 9313</strain>
    </source>
</reference>
<proteinExistence type="predicted"/>
<gene>
    <name evidence="1" type="ordered locus">PMT_2675</name>
</gene>
<name>B9ES59_PROMM</name>
<protein>
    <submittedName>
        <fullName evidence="1">Uncharacterized protein</fullName>
    </submittedName>
</protein>
<dbReference type="Proteomes" id="UP000001423">
    <property type="component" value="Chromosome"/>
</dbReference>
<evidence type="ECO:0000313" key="2">
    <source>
        <dbReference type="Proteomes" id="UP000001423"/>
    </source>
</evidence>
<dbReference type="KEGG" id="pmt:PMT_2675"/>
<dbReference type="AlphaFoldDB" id="B9ES59"/>
<keyword evidence="2" id="KW-1185">Reference proteome</keyword>
<evidence type="ECO:0000313" key="1">
    <source>
        <dbReference type="EMBL" id="CAX32197.1"/>
    </source>
</evidence>
<accession>B9ES59</accession>
<organism evidence="1 2">
    <name type="scientific">Prochlorococcus marinus (strain MIT 9313)</name>
    <dbReference type="NCBI Taxonomy" id="74547"/>
    <lineage>
        <taxon>Bacteria</taxon>
        <taxon>Bacillati</taxon>
        <taxon>Cyanobacteriota</taxon>
        <taxon>Cyanophyceae</taxon>
        <taxon>Synechococcales</taxon>
        <taxon>Prochlorococcaceae</taxon>
        <taxon>Prochlorococcus</taxon>
    </lineage>
</organism>
<dbReference type="EMBL" id="BX548175">
    <property type="protein sequence ID" value="CAX32197.1"/>
    <property type="molecule type" value="Genomic_DNA"/>
</dbReference>
<dbReference type="HOGENOM" id="CLU_2701843_0_0_3"/>